<sequence>MTHHSEQASANAGTAHPTTKSLCPAGAGIINQPAAPEGSHTPPQACATPAINLACQPPSKAPHAQLVEGYKHPPAAFRTFVLRIDDIDQAWPFLNRLTGAFAERLALPGITVTAMSMEDEISRVEQLEADHD</sequence>
<evidence type="ECO:0000313" key="2">
    <source>
        <dbReference type="Proteomes" id="UP000638188"/>
    </source>
</evidence>
<protein>
    <submittedName>
        <fullName evidence="1">Uncharacterized protein</fullName>
    </submittedName>
</protein>
<dbReference type="Proteomes" id="UP000638188">
    <property type="component" value="Unassembled WGS sequence"/>
</dbReference>
<proteinExistence type="predicted"/>
<accession>A0ABQ1NY46</accession>
<organism evidence="1 2">
    <name type="scientific">Halopseudomonas salina</name>
    <dbReference type="NCBI Taxonomy" id="1323744"/>
    <lineage>
        <taxon>Bacteria</taxon>
        <taxon>Pseudomonadati</taxon>
        <taxon>Pseudomonadota</taxon>
        <taxon>Gammaproteobacteria</taxon>
        <taxon>Pseudomonadales</taxon>
        <taxon>Pseudomonadaceae</taxon>
        <taxon>Halopseudomonas</taxon>
    </lineage>
</organism>
<reference evidence="2" key="1">
    <citation type="journal article" date="2019" name="Int. J. Syst. Evol. Microbiol.">
        <title>The Global Catalogue of Microorganisms (GCM) 10K type strain sequencing project: providing services to taxonomists for standard genome sequencing and annotation.</title>
        <authorList>
            <consortium name="The Broad Institute Genomics Platform"/>
            <consortium name="The Broad Institute Genome Sequencing Center for Infectious Disease"/>
            <person name="Wu L."/>
            <person name="Ma J."/>
        </authorList>
    </citation>
    <scope>NUCLEOTIDE SEQUENCE [LARGE SCALE GENOMIC DNA]</scope>
    <source>
        <strain evidence="2">CGMCC 1.12482</strain>
    </source>
</reference>
<comment type="caution">
    <text evidence="1">The sequence shown here is derived from an EMBL/GenBank/DDBJ whole genome shotgun (WGS) entry which is preliminary data.</text>
</comment>
<name>A0ABQ1NY46_9GAMM</name>
<dbReference type="EMBL" id="BMFF01000001">
    <property type="protein sequence ID" value="GGC87134.1"/>
    <property type="molecule type" value="Genomic_DNA"/>
</dbReference>
<gene>
    <name evidence="1" type="ORF">GCM10007418_03670</name>
</gene>
<evidence type="ECO:0000313" key="1">
    <source>
        <dbReference type="EMBL" id="GGC87134.1"/>
    </source>
</evidence>
<keyword evidence="2" id="KW-1185">Reference proteome</keyword>